<dbReference type="SUPFAM" id="SSF57903">
    <property type="entry name" value="FYVE/PHD zinc finger"/>
    <property type="match status" value="1"/>
</dbReference>
<dbReference type="Proteomes" id="UP000010824">
    <property type="component" value="Chromosome"/>
</dbReference>
<dbReference type="GeneID" id="14308346"/>
<feature type="region of interest" description="Disordered" evidence="1">
    <location>
        <begin position="1"/>
        <end position="22"/>
    </location>
</feature>
<proteinExistence type="predicted"/>
<dbReference type="InParanoid" id="L0HAQ6"/>
<dbReference type="InterPro" id="IPR025872">
    <property type="entry name" value="RING_finger_2_prok"/>
</dbReference>
<reference evidence="2 3" key="2">
    <citation type="journal article" date="2014" name="Genome Announc.">
        <title>Complete Genome Sequence of Methanoregula formicica SMSPT, a Mesophilic Hydrogenotrophic Methanogen Isolated from a Methanogenic Upflow Anaerobic Sludge Blanket Reactor.</title>
        <authorList>
            <person name="Yamamoto K."/>
            <person name="Tamaki H."/>
            <person name="Cadillo-Quiroz H."/>
            <person name="Imachi H."/>
            <person name="Kyrpides N."/>
            <person name="Woyke T."/>
            <person name="Goodwin L."/>
            <person name="Zinder S.H."/>
            <person name="Kamagata Y."/>
            <person name="Liu W.T."/>
        </authorList>
    </citation>
    <scope>NUCLEOTIDE SEQUENCE [LARGE SCALE GENOMIC DNA]</scope>
    <source>
        <strain evidence="3">DSM 22288 / NBRC 105244 / SMSP</strain>
    </source>
</reference>
<keyword evidence="3" id="KW-1185">Reference proteome</keyword>
<protein>
    <submittedName>
        <fullName evidence="2">Uncharacterized protein</fullName>
    </submittedName>
</protein>
<evidence type="ECO:0000313" key="3">
    <source>
        <dbReference type="Proteomes" id="UP000010824"/>
    </source>
</evidence>
<evidence type="ECO:0000256" key="1">
    <source>
        <dbReference type="SAM" id="MobiDB-lite"/>
    </source>
</evidence>
<reference evidence="3" key="1">
    <citation type="submission" date="2011-12" db="EMBL/GenBank/DDBJ databases">
        <title>Complete sequence of Methanoregula formicicum SMSP.</title>
        <authorList>
            <person name="Lucas S."/>
            <person name="Han J."/>
            <person name="Lapidus A."/>
            <person name="Cheng J.-F."/>
            <person name="Goodwin L."/>
            <person name="Pitluck S."/>
            <person name="Peters L."/>
            <person name="Ovchinnikova G."/>
            <person name="Teshima H."/>
            <person name="Detter J.C."/>
            <person name="Han C."/>
            <person name="Tapia R."/>
            <person name="Land M."/>
            <person name="Hauser L."/>
            <person name="Kyrpides N."/>
            <person name="Ivanova N."/>
            <person name="Pagani I."/>
            <person name="Imachi H."/>
            <person name="Tamaki H."/>
            <person name="Sekiguchi Y."/>
            <person name="Kamagata Y."/>
            <person name="Cadillo-Quiroz H."/>
            <person name="Zinder S."/>
            <person name="Liu W.-T."/>
            <person name="Woyke T."/>
        </authorList>
    </citation>
    <scope>NUCLEOTIDE SEQUENCE [LARGE SCALE GENOMIC DNA]</scope>
    <source>
        <strain evidence="3">DSM 22288 / NBRC 105244 / SMSP</strain>
    </source>
</reference>
<accession>L0HAQ6</accession>
<dbReference type="Pfam" id="PF14445">
    <property type="entry name" value="Prok-RING_2"/>
    <property type="match status" value="1"/>
</dbReference>
<evidence type="ECO:0000313" key="2">
    <source>
        <dbReference type="EMBL" id="AGB01090.1"/>
    </source>
</evidence>
<dbReference type="HOGENOM" id="CLU_179756_0_0_2"/>
<feature type="compositionally biased region" description="Low complexity" evidence="1">
    <location>
        <begin position="9"/>
        <end position="19"/>
    </location>
</feature>
<organism evidence="2 3">
    <name type="scientific">Methanoregula formicica (strain DSM 22288 / NBRC 105244 / SMSP)</name>
    <dbReference type="NCBI Taxonomy" id="593750"/>
    <lineage>
        <taxon>Archaea</taxon>
        <taxon>Methanobacteriati</taxon>
        <taxon>Methanobacteriota</taxon>
        <taxon>Stenosarchaea group</taxon>
        <taxon>Methanomicrobia</taxon>
        <taxon>Methanomicrobiales</taxon>
        <taxon>Methanoregulaceae</taxon>
        <taxon>Methanoregula</taxon>
    </lineage>
</organism>
<dbReference type="EMBL" id="CP003167">
    <property type="protein sequence ID" value="AGB01090.1"/>
    <property type="molecule type" value="Genomic_DNA"/>
</dbReference>
<dbReference type="AlphaFoldDB" id="L0HAQ6"/>
<gene>
    <name evidence="2" type="ordered locus">Metfor_0002</name>
</gene>
<sequence length="101" mass="11527">MTLWKKNSKAAQQKSSAPSEKFRELKKEIAVMRKQGEPPTKDPRTFSQYLCDLCATPHPVTGLRQCVLCGRWACDACWKDDYYTCKSCAGLIRIHSLMGRE</sequence>
<dbReference type="InterPro" id="IPR011011">
    <property type="entry name" value="Znf_FYVE_PHD"/>
</dbReference>
<name>L0HAQ6_METFS</name>
<dbReference type="eggNOG" id="arCOG09576">
    <property type="taxonomic scope" value="Archaea"/>
</dbReference>
<dbReference type="STRING" id="593750.Metfor_0002"/>
<dbReference type="OrthoDB" id="116691at2157"/>
<dbReference type="RefSeq" id="WP_015284054.1">
    <property type="nucleotide sequence ID" value="NC_019943.1"/>
</dbReference>
<dbReference type="KEGG" id="mfo:Metfor_0002"/>